<dbReference type="Gene3D" id="1.10.287.130">
    <property type="match status" value="1"/>
</dbReference>
<name>A0A916X7K7_9SPHN</name>
<dbReference type="GO" id="GO:0005524">
    <property type="term" value="F:ATP binding"/>
    <property type="evidence" value="ECO:0007669"/>
    <property type="project" value="UniProtKB-KW"/>
</dbReference>
<dbReference type="Gene3D" id="3.40.50.300">
    <property type="entry name" value="P-loop containing nucleotide triphosphate hydrolases"/>
    <property type="match status" value="1"/>
</dbReference>
<comment type="subcellular location">
    <subcellularLocation>
        <location evidence="2">Membrane</location>
        <topology evidence="2">Multi-pass membrane protein</topology>
    </subcellularLocation>
</comment>
<feature type="transmembrane region" description="Helical" evidence="13">
    <location>
        <begin position="414"/>
        <end position="432"/>
    </location>
</feature>
<dbReference type="InterPro" id="IPR025201">
    <property type="entry name" value="KdpD_TM"/>
</dbReference>
<keyword evidence="9" id="KW-0067">ATP-binding</keyword>
<dbReference type="PANTHER" id="PTHR45569">
    <property type="entry name" value="SENSOR PROTEIN KDPD"/>
    <property type="match status" value="1"/>
</dbReference>
<keyword evidence="7" id="KW-0547">Nucleotide-binding</keyword>
<dbReference type="Gene3D" id="3.30.450.40">
    <property type="match status" value="1"/>
</dbReference>
<keyword evidence="16" id="KW-1185">Reference proteome</keyword>
<accession>A0A916X7K7</accession>
<feature type="transmembrane region" description="Helical" evidence="13">
    <location>
        <begin position="462"/>
        <end position="487"/>
    </location>
</feature>
<reference evidence="15" key="1">
    <citation type="journal article" date="2014" name="Int. J. Syst. Evol. Microbiol.">
        <title>Complete genome sequence of Corynebacterium casei LMG S-19264T (=DSM 44701T), isolated from a smear-ripened cheese.</title>
        <authorList>
            <consortium name="US DOE Joint Genome Institute (JGI-PGF)"/>
            <person name="Walter F."/>
            <person name="Albersmeier A."/>
            <person name="Kalinowski J."/>
            <person name="Ruckert C."/>
        </authorList>
    </citation>
    <scope>NUCLEOTIDE SEQUENCE</scope>
    <source>
        <strain evidence="15">CGMCC 1.15095</strain>
    </source>
</reference>
<evidence type="ECO:0000256" key="1">
    <source>
        <dbReference type="ARBA" id="ARBA00000085"/>
    </source>
</evidence>
<evidence type="ECO:0000256" key="13">
    <source>
        <dbReference type="SAM" id="Phobius"/>
    </source>
</evidence>
<evidence type="ECO:0000256" key="5">
    <source>
        <dbReference type="ARBA" id="ARBA00022679"/>
    </source>
</evidence>
<evidence type="ECO:0000259" key="14">
    <source>
        <dbReference type="PROSITE" id="PS50109"/>
    </source>
</evidence>
<dbReference type="PROSITE" id="PS50109">
    <property type="entry name" value="HIS_KIN"/>
    <property type="match status" value="1"/>
</dbReference>
<keyword evidence="10 13" id="KW-1133">Transmembrane helix</keyword>
<evidence type="ECO:0000256" key="12">
    <source>
        <dbReference type="ARBA" id="ARBA00023136"/>
    </source>
</evidence>
<dbReference type="PRINTS" id="PR00344">
    <property type="entry name" value="BCTRLSENSOR"/>
</dbReference>
<dbReference type="InterPro" id="IPR004358">
    <property type="entry name" value="Sig_transdc_His_kin-like_C"/>
</dbReference>
<dbReference type="SMART" id="SM00388">
    <property type="entry name" value="HisKA"/>
    <property type="match status" value="1"/>
</dbReference>
<dbReference type="EMBL" id="BMHK01000045">
    <property type="protein sequence ID" value="GGC14648.1"/>
    <property type="molecule type" value="Genomic_DNA"/>
</dbReference>
<evidence type="ECO:0000256" key="3">
    <source>
        <dbReference type="ARBA" id="ARBA00012438"/>
    </source>
</evidence>
<dbReference type="InterPro" id="IPR036890">
    <property type="entry name" value="HATPase_C_sf"/>
</dbReference>
<dbReference type="InterPro" id="IPR036097">
    <property type="entry name" value="HisK_dim/P_sf"/>
</dbReference>
<dbReference type="CDD" id="cd00082">
    <property type="entry name" value="HisKA"/>
    <property type="match status" value="1"/>
</dbReference>
<dbReference type="InterPro" id="IPR003594">
    <property type="entry name" value="HATPase_dom"/>
</dbReference>
<gene>
    <name evidence="15" type="ORF">GCM10011494_36840</name>
</gene>
<feature type="domain" description="Histidine kinase" evidence="14">
    <location>
        <begin position="663"/>
        <end position="871"/>
    </location>
</feature>
<dbReference type="InterPro" id="IPR052023">
    <property type="entry name" value="Histidine_kinase_KdpD"/>
</dbReference>
<dbReference type="GO" id="GO:0000155">
    <property type="term" value="F:phosphorelay sensor kinase activity"/>
    <property type="evidence" value="ECO:0007669"/>
    <property type="project" value="InterPro"/>
</dbReference>
<dbReference type="InterPro" id="IPR029016">
    <property type="entry name" value="GAF-like_dom_sf"/>
</dbReference>
<dbReference type="PANTHER" id="PTHR45569:SF1">
    <property type="entry name" value="SENSOR PROTEIN KDPD"/>
    <property type="match status" value="1"/>
</dbReference>
<dbReference type="InterPro" id="IPR005467">
    <property type="entry name" value="His_kinase_dom"/>
</dbReference>
<feature type="transmembrane region" description="Helical" evidence="13">
    <location>
        <begin position="439"/>
        <end position="456"/>
    </location>
</feature>
<dbReference type="Gene3D" id="3.30.565.10">
    <property type="entry name" value="Histidine kinase-like ATPase, C-terminal domain"/>
    <property type="match status" value="1"/>
</dbReference>
<dbReference type="SMART" id="SM00387">
    <property type="entry name" value="HATPase_c"/>
    <property type="match status" value="1"/>
</dbReference>
<dbReference type="SUPFAM" id="SSF52402">
    <property type="entry name" value="Adenine nucleotide alpha hydrolases-like"/>
    <property type="match status" value="1"/>
</dbReference>
<dbReference type="SUPFAM" id="SSF52540">
    <property type="entry name" value="P-loop containing nucleoside triphosphate hydrolases"/>
    <property type="match status" value="1"/>
</dbReference>
<dbReference type="Proteomes" id="UP000608154">
    <property type="component" value="Unassembled WGS sequence"/>
</dbReference>
<dbReference type="EC" id="2.7.13.3" evidence="3"/>
<dbReference type="GO" id="GO:0005886">
    <property type="term" value="C:plasma membrane"/>
    <property type="evidence" value="ECO:0007669"/>
    <property type="project" value="TreeGrafter"/>
</dbReference>
<keyword evidence="8 15" id="KW-0418">Kinase</keyword>
<dbReference type="InterPro" id="IPR014729">
    <property type="entry name" value="Rossmann-like_a/b/a_fold"/>
</dbReference>
<evidence type="ECO:0000313" key="16">
    <source>
        <dbReference type="Proteomes" id="UP000608154"/>
    </source>
</evidence>
<comment type="caution">
    <text evidence="15">The sequence shown here is derived from an EMBL/GenBank/DDBJ whole genome shotgun (WGS) entry which is preliminary data.</text>
</comment>
<dbReference type="GO" id="GO:0005737">
    <property type="term" value="C:cytoplasm"/>
    <property type="evidence" value="ECO:0007669"/>
    <property type="project" value="UniProtKB-ARBA"/>
</dbReference>
<keyword evidence="11" id="KW-0902">Two-component regulatory system</keyword>
<dbReference type="RefSeq" id="WP_229736490.1">
    <property type="nucleotide sequence ID" value="NZ_BMHK01000045.1"/>
</dbReference>
<dbReference type="Pfam" id="PF02518">
    <property type="entry name" value="HATPase_c"/>
    <property type="match status" value="1"/>
</dbReference>
<dbReference type="CDD" id="cd01987">
    <property type="entry name" value="USP_KdpD-like"/>
    <property type="match status" value="1"/>
</dbReference>
<proteinExistence type="predicted"/>
<keyword evidence="12 13" id="KW-0472">Membrane</keyword>
<dbReference type="InterPro" id="IPR003661">
    <property type="entry name" value="HisK_dim/P_dom"/>
</dbReference>
<dbReference type="SUPFAM" id="SSF55874">
    <property type="entry name" value="ATPase domain of HSP90 chaperone/DNA topoisomerase II/histidine kinase"/>
    <property type="match status" value="1"/>
</dbReference>
<sequence length="882" mass="95050">MTDPTPERDAERFLRIARMAERGRLTVYLGAAPGVGKTYRMLQDAARRQAEGMDVVVGVAETHGRCETAALLQPLEELPRRMIDHAGHQLEEFDIDAALARRPDLILVDELAHSNAPGSRHPKRWQDVAELIVAGINVATTINIQHIESLNDVVAGFTHVRVRETVPDNILEHAELILVDLPPEALIERLQAGKVYLPDTAGRALANFFTPLKLAALREMALRFAAHSVDRRLSDDLETSGETGNFVAGERLIVAVSSGKGGARVVRHAKRLSDLLHAPWTAVVIESASARAVRGSQREQLADNLALAASLGASLMTVAADDISAALVDQARQLRASQIVIGKSRRTRWFEWRHGSVAQSVIRKANGAAVHVVPLDEADDKPEKPKEPFTIRANSIAVLLVAVTVGILQLVRPWIALGAIDLVLLLPVIVSATRLGLRAGLWAAMAAALSYNFFFTEPYHTLFIHSPAEVVTFAVLAVVAIVIGGLAGKVRRQAKTSVGVARLNASLARFAGLMGGLSGRDETARVACREIGGLLDVEAIIVALEDDAIVVRGNDKYGRIDAIDEAAVRWAIENGVATGRDTGTLNAADWQFHPLKTSLGTMGALGLARPSQERVIRPDDAVMLASLVDQTALAHERIVLEGQARQVDALRERDRLRGALLGSIAHDLRTPLTAVIAATEAIPVQGDYAEELRIARSESRRLQRFLNDLLEASRIEHGTIEPKWESVDMTDIVTSVLRDLRQDGPGARVATRIDSDCPFAFTDPLLLRHVLINLVDNALKFSSSGSPVDVEIDCSGDQVKCRILDRGPGLPDETEALFERFHRLEGGDRVGGSGLGLWIAKNFVEAVGGAITAGNREGGGAAFTIALPVASAKEKDGGPSDA</sequence>
<evidence type="ECO:0000313" key="15">
    <source>
        <dbReference type="EMBL" id="GGC14648.1"/>
    </source>
</evidence>
<evidence type="ECO:0000256" key="7">
    <source>
        <dbReference type="ARBA" id="ARBA00022741"/>
    </source>
</evidence>
<dbReference type="AlphaFoldDB" id="A0A916X7K7"/>
<reference evidence="15" key="2">
    <citation type="submission" date="2020-09" db="EMBL/GenBank/DDBJ databases">
        <authorList>
            <person name="Sun Q."/>
            <person name="Zhou Y."/>
        </authorList>
    </citation>
    <scope>NUCLEOTIDE SEQUENCE</scope>
    <source>
        <strain evidence="15">CGMCC 1.15095</strain>
    </source>
</reference>
<evidence type="ECO:0000256" key="9">
    <source>
        <dbReference type="ARBA" id="ARBA00022840"/>
    </source>
</evidence>
<comment type="catalytic activity">
    <reaction evidence="1">
        <text>ATP + protein L-histidine = ADP + protein N-phospho-L-histidine.</text>
        <dbReference type="EC" id="2.7.13.3"/>
    </reaction>
</comment>
<evidence type="ECO:0000256" key="11">
    <source>
        <dbReference type="ARBA" id="ARBA00023012"/>
    </source>
</evidence>
<organism evidence="15 16">
    <name type="scientific">Novosphingobium endophyticum</name>
    <dbReference type="NCBI Taxonomy" id="1955250"/>
    <lineage>
        <taxon>Bacteria</taxon>
        <taxon>Pseudomonadati</taxon>
        <taxon>Pseudomonadota</taxon>
        <taxon>Alphaproteobacteria</taxon>
        <taxon>Sphingomonadales</taxon>
        <taxon>Sphingomonadaceae</taxon>
        <taxon>Novosphingobium</taxon>
    </lineage>
</organism>
<dbReference type="InterPro" id="IPR027417">
    <property type="entry name" value="P-loop_NTPase"/>
</dbReference>
<dbReference type="InterPro" id="IPR038318">
    <property type="entry name" value="KdpD_sf"/>
</dbReference>
<evidence type="ECO:0000256" key="6">
    <source>
        <dbReference type="ARBA" id="ARBA00022692"/>
    </source>
</evidence>
<dbReference type="InterPro" id="IPR003852">
    <property type="entry name" value="Sig_transdc_His_kinase_KdpD_N"/>
</dbReference>
<dbReference type="CDD" id="cd00075">
    <property type="entry name" value="HATPase"/>
    <property type="match status" value="1"/>
</dbReference>
<dbReference type="Pfam" id="PF13493">
    <property type="entry name" value="DUF4118"/>
    <property type="match status" value="1"/>
</dbReference>
<keyword evidence="4" id="KW-0597">Phosphoprotein</keyword>
<evidence type="ECO:0000256" key="10">
    <source>
        <dbReference type="ARBA" id="ARBA00022989"/>
    </source>
</evidence>
<dbReference type="SUPFAM" id="SSF47384">
    <property type="entry name" value="Homodimeric domain of signal transducing histidine kinase"/>
    <property type="match status" value="1"/>
</dbReference>
<keyword evidence="5" id="KW-0808">Transferase</keyword>
<dbReference type="Gene3D" id="3.40.50.620">
    <property type="entry name" value="HUPs"/>
    <property type="match status" value="1"/>
</dbReference>
<evidence type="ECO:0000256" key="2">
    <source>
        <dbReference type="ARBA" id="ARBA00004141"/>
    </source>
</evidence>
<dbReference type="Pfam" id="PF00512">
    <property type="entry name" value="HisKA"/>
    <property type="match status" value="1"/>
</dbReference>
<evidence type="ECO:0000256" key="4">
    <source>
        <dbReference type="ARBA" id="ARBA00022553"/>
    </source>
</evidence>
<dbReference type="FunFam" id="3.40.50.300:FF:000483">
    <property type="entry name" value="Sensor histidine kinase KdpD"/>
    <property type="match status" value="1"/>
</dbReference>
<protein>
    <recommendedName>
        <fullName evidence="3">histidine kinase</fullName>
        <ecNumber evidence="3">2.7.13.3</ecNumber>
    </recommendedName>
</protein>
<keyword evidence="6 13" id="KW-0812">Transmembrane</keyword>
<dbReference type="Gene3D" id="1.20.120.620">
    <property type="entry name" value="Backbone structure of the membrane domain of e. Coli histidine kinase receptor kdpd"/>
    <property type="match status" value="1"/>
</dbReference>
<evidence type="ECO:0000256" key="8">
    <source>
        <dbReference type="ARBA" id="ARBA00022777"/>
    </source>
</evidence>
<dbReference type="Pfam" id="PF02702">
    <property type="entry name" value="KdpD"/>
    <property type="match status" value="1"/>
</dbReference>